<evidence type="ECO:0000259" key="7">
    <source>
        <dbReference type="PROSITE" id="PS51900"/>
    </source>
</evidence>
<reference evidence="9" key="2">
    <citation type="submission" date="2024-03" db="EMBL/GenBank/DDBJ databases">
        <title>Complete genome sequence of Sporomusa sphaeroides DSM 2875T isolated from mud of the Leine river and Sporomusa ovata DSM 2662T isolated from sugar beet leaf silage.</title>
        <authorList>
            <person name="Boeer T."/>
            <person name="Lueschen A."/>
            <person name="Daniel R."/>
            <person name="Poehlein A."/>
        </authorList>
    </citation>
    <scope>NUCLEOTIDE SEQUENCE</scope>
    <source>
        <strain evidence="9">DSM 2875</strain>
        <plasmid evidence="9">pSSP59</plasmid>
    </source>
</reference>
<dbReference type="PROSITE" id="PS51900">
    <property type="entry name" value="CB"/>
    <property type="match status" value="1"/>
</dbReference>
<evidence type="ECO:0000256" key="4">
    <source>
        <dbReference type="ARBA" id="ARBA00023172"/>
    </source>
</evidence>
<geneLocation type="plasmid" evidence="9 10">
    <name>pSSP59</name>
</geneLocation>
<dbReference type="PANTHER" id="PTHR30349:SF64">
    <property type="entry name" value="PROPHAGE INTEGRASE INTD-RELATED"/>
    <property type="match status" value="1"/>
</dbReference>
<comment type="similarity">
    <text evidence="1">Belongs to the 'phage' integrase family.</text>
</comment>
<sequence>MRRKKLPTRVIGKKLAKRLFRGRKDKQNTGKYYWTVGEWVTHWYSLYKESKHSITTRQVQMVYINSHIIPCIGDILLHKITAADLQKFFNTLSREGNRCKLKNSNKYGGPLSTSCLEKIRSLLQSAFDAAVREGHIEKNPVRETESISVRTLKIAFFTKKQQSVFLKQTIKHRFHVAYQLLFYTGCRRSEILGLSWDCVDLERSFIRITQVLVIVNGVPVLKFYPKSKNSVRSIPLHPSLTKLLKAHKKKQDLESQISGWRNEHNLVFTNRDGSPHNPNYFLRNFKNVIKKLGFSDSLRIHSTRHTFTTNMLQIPGISIADVQRLGGWSDTRIILEVYAHTVNETQRKAVHKLYEQNHPIEKKSRKGKL</sequence>
<dbReference type="PANTHER" id="PTHR30349">
    <property type="entry name" value="PHAGE INTEGRASE-RELATED"/>
    <property type="match status" value="1"/>
</dbReference>
<dbReference type="Gene3D" id="1.10.150.130">
    <property type="match status" value="1"/>
</dbReference>
<dbReference type="CDD" id="cd01189">
    <property type="entry name" value="INT_ICEBs1_C_like"/>
    <property type="match status" value="1"/>
</dbReference>
<evidence type="ECO:0000256" key="5">
    <source>
        <dbReference type="PROSITE-ProRule" id="PRU01248"/>
    </source>
</evidence>
<dbReference type="Proteomes" id="UP000245702">
    <property type="component" value="Unassembled WGS sequence"/>
</dbReference>
<reference evidence="8 11" key="1">
    <citation type="submission" date="2016-01" db="EMBL/GenBank/DDBJ databases">
        <authorList>
            <person name="Brown R."/>
        </authorList>
    </citation>
    <scope>NUCLEOTIDE SEQUENCE [LARGE SCALE GENOMIC DNA]</scope>
    <source>
        <strain evidence="8">Sporomusa sphaeroides DSM 2875</strain>
    </source>
</reference>
<keyword evidence="3 5" id="KW-0238">DNA-binding</keyword>
<keyword evidence="9" id="KW-0614">Plasmid</keyword>
<dbReference type="InterPro" id="IPR050090">
    <property type="entry name" value="Tyrosine_recombinase_XerCD"/>
</dbReference>
<dbReference type="InterPro" id="IPR010998">
    <property type="entry name" value="Integrase_recombinase_N"/>
</dbReference>
<dbReference type="RefSeq" id="WP_075758177.1">
    <property type="nucleotide sequence ID" value="NZ_CP146992.1"/>
</dbReference>
<keyword evidence="2" id="KW-0229">DNA integration</keyword>
<feature type="domain" description="Core-binding (CB)" evidence="7">
    <location>
        <begin position="34"/>
        <end position="131"/>
    </location>
</feature>
<dbReference type="SUPFAM" id="SSF56349">
    <property type="entry name" value="DNA breaking-rejoining enzymes"/>
    <property type="match status" value="1"/>
</dbReference>
<protein>
    <submittedName>
        <fullName evidence="8">Transposase from transposon Tn916</fullName>
    </submittedName>
    <submittedName>
        <fullName evidence="9">Tyrosine recombinase XerC</fullName>
    </submittedName>
</protein>
<evidence type="ECO:0000256" key="3">
    <source>
        <dbReference type="ARBA" id="ARBA00023125"/>
    </source>
</evidence>
<evidence type="ECO:0000256" key="2">
    <source>
        <dbReference type="ARBA" id="ARBA00022908"/>
    </source>
</evidence>
<evidence type="ECO:0000313" key="9">
    <source>
        <dbReference type="EMBL" id="WXA41895.1"/>
    </source>
</evidence>
<dbReference type="InterPro" id="IPR002104">
    <property type="entry name" value="Integrase_catalytic"/>
</dbReference>
<dbReference type="GO" id="GO:0003677">
    <property type="term" value="F:DNA binding"/>
    <property type="evidence" value="ECO:0007669"/>
    <property type="project" value="UniProtKB-UniRule"/>
</dbReference>
<dbReference type="Gene3D" id="1.10.443.10">
    <property type="entry name" value="Intergrase catalytic core"/>
    <property type="match status" value="1"/>
</dbReference>
<feature type="domain" description="Tyr recombinase" evidence="6">
    <location>
        <begin position="152"/>
        <end position="351"/>
    </location>
</feature>
<name>A0A1U7MAA2_9FIRM</name>
<evidence type="ECO:0000313" key="8">
    <source>
        <dbReference type="EMBL" id="CVK21662.1"/>
    </source>
</evidence>
<keyword evidence="11" id="KW-1185">Reference proteome</keyword>
<dbReference type="AlphaFoldDB" id="A0A1U7MAA2"/>
<dbReference type="InterPro" id="IPR004107">
    <property type="entry name" value="Integrase_SAM-like_N"/>
</dbReference>
<dbReference type="Pfam" id="PF00589">
    <property type="entry name" value="Phage_integrase"/>
    <property type="match status" value="1"/>
</dbReference>
<evidence type="ECO:0000313" key="11">
    <source>
        <dbReference type="Proteomes" id="UP000245702"/>
    </source>
</evidence>
<dbReference type="InterPro" id="IPR044068">
    <property type="entry name" value="CB"/>
</dbReference>
<dbReference type="OrthoDB" id="9803188at2"/>
<dbReference type="PROSITE" id="PS51898">
    <property type="entry name" value="TYR_RECOMBINASE"/>
    <property type="match status" value="1"/>
</dbReference>
<dbReference type="EMBL" id="CP146992">
    <property type="protein sequence ID" value="WXA41895.1"/>
    <property type="molecule type" value="Genomic_DNA"/>
</dbReference>
<evidence type="ECO:0000256" key="1">
    <source>
        <dbReference type="ARBA" id="ARBA00008857"/>
    </source>
</evidence>
<dbReference type="KEGG" id="ssph:SPSPH_047070"/>
<gene>
    <name evidence="9" type="primary">xerC_10</name>
    <name evidence="8" type="synonym">Int-Tn_4</name>
    <name evidence="9" type="ORF">SPSPH_047070</name>
    <name evidence="8" type="ORF">SSPH_04357</name>
</gene>
<proteinExistence type="inferred from homology"/>
<dbReference type="GO" id="GO:0015074">
    <property type="term" value="P:DNA integration"/>
    <property type="evidence" value="ECO:0007669"/>
    <property type="project" value="UniProtKB-KW"/>
</dbReference>
<dbReference type="InterPro" id="IPR011010">
    <property type="entry name" value="DNA_brk_join_enz"/>
</dbReference>
<keyword evidence="4" id="KW-0233">DNA recombination</keyword>
<dbReference type="Pfam" id="PF14659">
    <property type="entry name" value="Phage_int_SAM_3"/>
    <property type="match status" value="1"/>
</dbReference>
<dbReference type="EMBL" id="FCOW01000042">
    <property type="protein sequence ID" value="CVK21662.1"/>
    <property type="molecule type" value="Genomic_DNA"/>
</dbReference>
<evidence type="ECO:0000313" key="10">
    <source>
        <dbReference type="Proteomes" id="UP000186950"/>
    </source>
</evidence>
<dbReference type="InterPro" id="IPR013762">
    <property type="entry name" value="Integrase-like_cat_sf"/>
</dbReference>
<evidence type="ECO:0000259" key="6">
    <source>
        <dbReference type="PROSITE" id="PS51898"/>
    </source>
</evidence>
<dbReference type="Proteomes" id="UP000186950">
    <property type="component" value="Plasmid pSSP59"/>
</dbReference>
<dbReference type="GO" id="GO:0006310">
    <property type="term" value="P:DNA recombination"/>
    <property type="evidence" value="ECO:0007669"/>
    <property type="project" value="UniProtKB-KW"/>
</dbReference>
<accession>A0A1U7MAA2</accession>
<organism evidence="9 10">
    <name type="scientific">Sporomusa sphaeroides DSM 2875</name>
    <dbReference type="NCBI Taxonomy" id="1337886"/>
    <lineage>
        <taxon>Bacteria</taxon>
        <taxon>Bacillati</taxon>
        <taxon>Bacillota</taxon>
        <taxon>Negativicutes</taxon>
        <taxon>Selenomonadales</taxon>
        <taxon>Sporomusaceae</taxon>
        <taxon>Sporomusa</taxon>
    </lineage>
</organism>